<dbReference type="Proteomes" id="UP001500841">
    <property type="component" value="Unassembled WGS sequence"/>
</dbReference>
<dbReference type="InterPro" id="IPR000477">
    <property type="entry name" value="RT_dom"/>
</dbReference>
<reference evidence="4" key="1">
    <citation type="journal article" date="2019" name="Int. J. Syst. Evol. Microbiol.">
        <title>The Global Catalogue of Microorganisms (GCM) 10K type strain sequencing project: providing services to taxonomists for standard genome sequencing and annotation.</title>
        <authorList>
            <consortium name="The Broad Institute Genomics Platform"/>
            <consortium name="The Broad Institute Genome Sequencing Center for Infectious Disease"/>
            <person name="Wu L."/>
            <person name="Ma J."/>
        </authorList>
    </citation>
    <scope>NUCLEOTIDE SEQUENCE [LARGE SCALE GENOMIC DNA]</scope>
    <source>
        <strain evidence="4">JCM 17085</strain>
    </source>
</reference>
<dbReference type="CDD" id="cd01646">
    <property type="entry name" value="RT_Bac_retron_I"/>
    <property type="match status" value="1"/>
</dbReference>
<dbReference type="PROSITE" id="PS50878">
    <property type="entry name" value="RT_POL"/>
    <property type="match status" value="1"/>
</dbReference>
<proteinExistence type="inferred from homology"/>
<sequence length="1462" mass="169250">MIDRVDIIPAPPFSVSELDEGTFHNIKSALLKYALANDEIPLYNLMKKLENASYDDARQAIADIYQGKFPDYFDSFLFKRNENDKVRILHSLDHVNNIASTYILSVLNDLFYTEITDNSFGYRLAQGFQNGNIFGNWFVNWYQFSKRISHILNNIEFANYYLIKIDIRSFYDRIDLQRLQIKLYEEVPERVADKLRDVSQEEKNRYRNAVGYLIELSKRTTGNQKHGVPQGPAYARYLAELYLLGMDKLIETELIKDKRREYYYRFVDDIFIFVEDEYKAKHILKELSKWASINNLELNAAKTEIQNVDDYNKSGKFQKFQDDAKYMISKANKNKALLSEQEIQEALARLDSLTNDVKFGLKDNIRFFYFQFSNDKRLNFVKKKLIKYLPFTNNARGTLYMMFYTDLVNTQPETFWSIGLEQERLSGLSLGHYLNTLLLFETLDGRQLDETANLILAVSQRADLSRADQALVLTIARKYNLATAAGFLQTLPKSLIHSAMGTPEIEYNEDDYPYLVELLGDKNKKEFVHELHKIIDQHPLTENLAKLMAGYVITRFSEWSEGEQFDEIVGEEPTLFAYYYSLCFFTLFDNGDAAALQASWENILARSKSIKLTEKISFDWLNRAVNYNATDFSRSAYSMLLANKEGSLLNKHICPNGFLTQFQNILLMLLFSEREQLTEFSADIAAFIEDKTIFGNWLNDPNVKLYPIDDHICIKNLALNGLIVLEKDGDFFVKQVGGNLEIELFNYLDVLESNGSSEAVIKQSAVLPFINPTLNFLDCLKKLALLVKSAEDFRSTFHKAYPVYYLKPYLSKGFPTLPFYSLWPQRVSAKGVNQNNDRASFWENAEFLLNLKHGQIKLLTDNDHQFNFSISELNERFYPKAVMLNKGVDHKISFLEQFLKVVDGQQLASAYDFQYSWSLAVWQSLLTQGNGNSDIYKFLHVHFEQFSNPEDIAKDLLFSVTERTIPDDSTLDALFETIKMALVTFQGQVTQMGDSLSVLVDEERLALNDFISSELSFGLADLRLAKLTAKRTISAVTQQFESVIQINAQTANGNLLLFEREPIGFYERTAEEIGLKSSSAIVFVYTRDENNYIYIVDFELSKAMERIRHRKDILDTGISTVRKLFPEDDTYKIAKGIYEGPKVELLESKLRDHYSATVNIQERVVNWLTIFNPNSIAGSAWKTFLDQNGYDLQKAYRAILESLSLHHALDQVNLKFFKDSMLHHLSNGHILFPLKHPGRDENGLQRIMNRYFNDREVDFEQQVNQLFRMDCSSKTLVLVVDMTITGDQATKAIAHYLKKYTSPEKYYEAKTGNEERYFEFGNWTEKETFIKNWQSIKEVVILTPILTDTFKDKIEGIKAFEGKSLTWEYHEFLQDRGYMFDTAPMDQHNRKIVEALFTDFKLLEKLFVIDNPVKYKEIYGAPSKWNRILRVGSLPKKHIGPFSLHPRNGAQSLLDYIGNWDG</sequence>
<feature type="domain" description="Reverse transcriptase" evidence="2">
    <location>
        <begin position="58"/>
        <end position="331"/>
    </location>
</feature>
<dbReference type="Pfam" id="PF00078">
    <property type="entry name" value="RVT_1"/>
    <property type="match status" value="1"/>
</dbReference>
<comment type="caution">
    <text evidence="3">The sequence shown here is derived from an EMBL/GenBank/DDBJ whole genome shotgun (WGS) entry which is preliminary data.</text>
</comment>
<dbReference type="PANTHER" id="PTHR34047">
    <property type="entry name" value="NUCLEAR INTRON MATURASE 1, MITOCHONDRIAL-RELATED"/>
    <property type="match status" value="1"/>
</dbReference>
<evidence type="ECO:0000259" key="2">
    <source>
        <dbReference type="PROSITE" id="PS50878"/>
    </source>
</evidence>
<dbReference type="SUPFAM" id="SSF56672">
    <property type="entry name" value="DNA/RNA polymerases"/>
    <property type="match status" value="1"/>
</dbReference>
<dbReference type="InterPro" id="IPR043502">
    <property type="entry name" value="DNA/RNA_pol_sf"/>
</dbReference>
<evidence type="ECO:0000256" key="1">
    <source>
        <dbReference type="ARBA" id="ARBA00034120"/>
    </source>
</evidence>
<evidence type="ECO:0000313" key="3">
    <source>
        <dbReference type="EMBL" id="GAA4084176.1"/>
    </source>
</evidence>
<dbReference type="PANTHER" id="PTHR34047:SF8">
    <property type="entry name" value="PROTEIN YKFC"/>
    <property type="match status" value="1"/>
</dbReference>
<protein>
    <recommendedName>
        <fullName evidence="2">Reverse transcriptase domain-containing protein</fullName>
    </recommendedName>
</protein>
<comment type="similarity">
    <text evidence="1">Belongs to the bacterial reverse transcriptase family.</text>
</comment>
<organism evidence="3 4">
    <name type="scientific">Mucilaginibacter panaciglaebae</name>
    <dbReference type="NCBI Taxonomy" id="502331"/>
    <lineage>
        <taxon>Bacteria</taxon>
        <taxon>Pseudomonadati</taxon>
        <taxon>Bacteroidota</taxon>
        <taxon>Sphingobacteriia</taxon>
        <taxon>Sphingobacteriales</taxon>
        <taxon>Sphingobacteriaceae</taxon>
        <taxon>Mucilaginibacter</taxon>
    </lineage>
</organism>
<gene>
    <name evidence="3" type="ORF">GCM10022392_01070</name>
</gene>
<keyword evidence="4" id="KW-1185">Reference proteome</keyword>
<dbReference type="EMBL" id="BAABCV010000001">
    <property type="protein sequence ID" value="GAA4084176.1"/>
    <property type="molecule type" value="Genomic_DNA"/>
</dbReference>
<dbReference type="InterPro" id="IPR051083">
    <property type="entry name" value="GrpII_Intron_Splice-Mob/Def"/>
</dbReference>
<accession>A0ABP7WB98</accession>
<name>A0ABP7WB98_9SPHI</name>
<evidence type="ECO:0000313" key="4">
    <source>
        <dbReference type="Proteomes" id="UP001500841"/>
    </source>
</evidence>